<sequence length="276" mass="30173">MGDRAHARRLADRGQQGDRQHDAVGCRDLDEGRPLLPRHVGDERLPERQGAVHAQGQRRADPLIRRGGAPCASLPEAVPRTRQPSRPEPVLRTRTKETPIRALSSARWIAVTILTIALVAPAWYIYAGQRTVVTVDGGSMAPVLQRGDVVIIGPLSGDGLHPGMIVTVRGDDQSYYTHRIDSIDADGRIHLKGDANPAVDVSTRYPDDVLGAVQNILTPPWGTILVQLQLWPLRLSVLVTILGLALLPLRRRSDDADQEEWEPVALATAPAEVHAR</sequence>
<dbReference type="NCBIfam" id="TIGR02228">
    <property type="entry name" value="sigpep_I_arch"/>
    <property type="match status" value="1"/>
</dbReference>
<evidence type="ECO:0000313" key="8">
    <source>
        <dbReference type="EMBL" id="PVZ95123.1"/>
    </source>
</evidence>
<feature type="compositionally biased region" description="Basic and acidic residues" evidence="6">
    <location>
        <begin position="1"/>
        <end position="47"/>
    </location>
</feature>
<dbReference type="CDD" id="cd06462">
    <property type="entry name" value="Peptidase_S24_S26"/>
    <property type="match status" value="1"/>
</dbReference>
<dbReference type="GO" id="GO:0016020">
    <property type="term" value="C:membrane"/>
    <property type="evidence" value="ECO:0007669"/>
    <property type="project" value="UniProtKB-SubCell"/>
</dbReference>
<dbReference type="Proteomes" id="UP000244893">
    <property type="component" value="Unassembled WGS sequence"/>
</dbReference>
<keyword evidence="3 7" id="KW-1133">Transmembrane helix</keyword>
<organism evidence="8 9">
    <name type="scientific">Amnibacterium flavum</name>
    <dbReference type="NCBI Taxonomy" id="2173173"/>
    <lineage>
        <taxon>Bacteria</taxon>
        <taxon>Bacillati</taxon>
        <taxon>Actinomycetota</taxon>
        <taxon>Actinomycetes</taxon>
        <taxon>Micrococcales</taxon>
        <taxon>Microbacteriaceae</taxon>
        <taxon>Amnibacterium</taxon>
    </lineage>
</organism>
<keyword evidence="4 7" id="KW-0472">Membrane</keyword>
<feature type="region of interest" description="Disordered" evidence="6">
    <location>
        <begin position="1"/>
        <end position="94"/>
    </location>
</feature>
<evidence type="ECO:0000256" key="1">
    <source>
        <dbReference type="ARBA" id="ARBA00004370"/>
    </source>
</evidence>
<feature type="transmembrane region" description="Helical" evidence="7">
    <location>
        <begin position="231"/>
        <end position="249"/>
    </location>
</feature>
<dbReference type="AlphaFoldDB" id="A0A2V1HR90"/>
<evidence type="ECO:0000256" key="5">
    <source>
        <dbReference type="NCBIfam" id="TIGR02228"/>
    </source>
</evidence>
<dbReference type="OrthoDB" id="3178064at2"/>
<dbReference type="SUPFAM" id="SSF51306">
    <property type="entry name" value="LexA/Signal peptidase"/>
    <property type="match status" value="1"/>
</dbReference>
<evidence type="ECO:0000256" key="4">
    <source>
        <dbReference type="ARBA" id="ARBA00023136"/>
    </source>
</evidence>
<proteinExistence type="predicted"/>
<dbReference type="EMBL" id="QEOP01000001">
    <property type="protein sequence ID" value="PVZ95123.1"/>
    <property type="molecule type" value="Genomic_DNA"/>
</dbReference>
<evidence type="ECO:0000256" key="2">
    <source>
        <dbReference type="ARBA" id="ARBA00022692"/>
    </source>
</evidence>
<keyword evidence="9" id="KW-1185">Reference proteome</keyword>
<dbReference type="GO" id="GO:0006465">
    <property type="term" value="P:signal peptide processing"/>
    <property type="evidence" value="ECO:0007669"/>
    <property type="project" value="UniProtKB-UniRule"/>
</dbReference>
<reference evidence="8 9" key="1">
    <citation type="submission" date="2018-05" db="EMBL/GenBank/DDBJ databases">
        <title>Amnibacterium sp. M8JJ-5, whole genome shotgun sequence.</title>
        <authorList>
            <person name="Tuo L."/>
        </authorList>
    </citation>
    <scope>NUCLEOTIDE SEQUENCE [LARGE SCALE GENOMIC DNA]</scope>
    <source>
        <strain evidence="8 9">M8JJ-5</strain>
    </source>
</reference>
<name>A0A2V1HR90_9MICO</name>
<evidence type="ECO:0000256" key="3">
    <source>
        <dbReference type="ARBA" id="ARBA00022989"/>
    </source>
</evidence>
<dbReference type="EC" id="3.4.21.89" evidence="5"/>
<keyword evidence="2 7" id="KW-0812">Transmembrane</keyword>
<accession>A0A2V1HR90</accession>
<dbReference type="Gene3D" id="2.10.109.10">
    <property type="entry name" value="Umud Fragment, subunit A"/>
    <property type="match status" value="1"/>
</dbReference>
<evidence type="ECO:0000256" key="7">
    <source>
        <dbReference type="SAM" id="Phobius"/>
    </source>
</evidence>
<comment type="caution">
    <text evidence="8">The sequence shown here is derived from an EMBL/GenBank/DDBJ whole genome shotgun (WGS) entry which is preliminary data.</text>
</comment>
<dbReference type="InterPro" id="IPR001733">
    <property type="entry name" value="Peptidase_S26B"/>
</dbReference>
<dbReference type="GO" id="GO:0004252">
    <property type="term" value="F:serine-type endopeptidase activity"/>
    <property type="evidence" value="ECO:0007669"/>
    <property type="project" value="UniProtKB-UniRule"/>
</dbReference>
<dbReference type="GO" id="GO:0009003">
    <property type="term" value="F:signal peptidase activity"/>
    <property type="evidence" value="ECO:0007669"/>
    <property type="project" value="UniProtKB-EC"/>
</dbReference>
<evidence type="ECO:0000256" key="6">
    <source>
        <dbReference type="SAM" id="MobiDB-lite"/>
    </source>
</evidence>
<protein>
    <recommendedName>
        <fullName evidence="5">Signal peptidase I</fullName>
        <ecNumber evidence="5">3.4.21.89</ecNumber>
    </recommendedName>
</protein>
<dbReference type="InterPro" id="IPR036286">
    <property type="entry name" value="LexA/Signal_pep-like_sf"/>
</dbReference>
<gene>
    <name evidence="8" type="ORF">DDQ50_00900</name>
</gene>
<evidence type="ECO:0000313" key="9">
    <source>
        <dbReference type="Proteomes" id="UP000244893"/>
    </source>
</evidence>
<comment type="subcellular location">
    <subcellularLocation>
        <location evidence="1">Membrane</location>
    </subcellularLocation>
</comment>
<feature type="transmembrane region" description="Helical" evidence="7">
    <location>
        <begin position="106"/>
        <end position="126"/>
    </location>
</feature>